<dbReference type="NCBIfam" id="TIGR00756">
    <property type="entry name" value="PPR"/>
    <property type="match status" value="3"/>
</dbReference>
<sequence length="649" mass="71852">MVEINSQLKHLVKRGDLGAARDMFDSMLSKDEISWTTMISAYVNASDSSEALCLFSKMWAAPGYCRMDPIILSLALKACAQTSDVANGETLHGYCLKTGFVNSVFVASATVDMYMKAGRVSEGCMLFDEMPLRNVVSWTAIITGLVHAGLNSRALVYFRSMWSDDGVEHDSYTFAVALKACADMEFLKNGKEIHSRTIKKGFDATSFVANSLSAMYSKCGKLSYGLRLFEGMRKRDVVSWTSLITTYVQTGRERLGIDSFMTMRSHGILPNEYTFAAVISGIANIGRLDFGRQLHGHVLLAGFGDASSVANSLMTMYSKCGYCDSARVIFLNMAARDVVSWSTLIAGYSQSSSEGGEAVFDLLSWMRREGPRPTEYPVSSVLSFCGSMAILDQGRQLHSYALIVGLDRTPMIRSSLISMYSKCGSIAEAERVFEESDGFNEVVSWTAMINGYADHGRSLEAIRLFEKLRDAGLKPDSVTFVGVLNACSHSGLGELGFGYFDSMMRDYGISPSREHYGCMIDLLCRAGKLREAMGMISSMPWEADPVIWSSVLRGSREKGDVECGRMAAERILEVDPDCAGTHVGLANVYAWTGRWREAAEVRKRLRARGLSKEPGWSWIKIRDELCVFVAGDKRRRRTEEMYFVLSLIA</sequence>
<evidence type="ECO:0000256" key="1">
    <source>
        <dbReference type="ARBA" id="ARBA00022737"/>
    </source>
</evidence>
<dbReference type="AlphaFoldDB" id="S8E9Q5"/>
<dbReference type="PANTHER" id="PTHR47926">
    <property type="entry name" value="PENTATRICOPEPTIDE REPEAT-CONTAINING PROTEIN"/>
    <property type="match status" value="1"/>
</dbReference>
<dbReference type="Pfam" id="PF12854">
    <property type="entry name" value="PPR_1"/>
    <property type="match status" value="1"/>
</dbReference>
<dbReference type="InterPro" id="IPR011990">
    <property type="entry name" value="TPR-like_helical_dom_sf"/>
</dbReference>
<dbReference type="InterPro" id="IPR046848">
    <property type="entry name" value="E_motif"/>
</dbReference>
<dbReference type="Pfam" id="PF13041">
    <property type="entry name" value="PPR_2"/>
    <property type="match status" value="2"/>
</dbReference>
<evidence type="ECO:0000313" key="3">
    <source>
        <dbReference type="EMBL" id="EPS69232.1"/>
    </source>
</evidence>
<evidence type="ECO:0008006" key="5">
    <source>
        <dbReference type="Google" id="ProtNLM"/>
    </source>
</evidence>
<comment type="caution">
    <text evidence="3">The sequence shown here is derived from an EMBL/GenBank/DDBJ whole genome shotgun (WGS) entry which is preliminary data.</text>
</comment>
<feature type="repeat" description="PPR" evidence="2">
    <location>
        <begin position="31"/>
        <end position="61"/>
    </location>
</feature>
<keyword evidence="1" id="KW-0677">Repeat</keyword>
<evidence type="ECO:0000256" key="2">
    <source>
        <dbReference type="PROSITE-ProRule" id="PRU00708"/>
    </source>
</evidence>
<dbReference type="InterPro" id="IPR002885">
    <property type="entry name" value="PPR_rpt"/>
</dbReference>
<dbReference type="Pfam" id="PF20431">
    <property type="entry name" value="E_motif"/>
    <property type="match status" value="1"/>
</dbReference>
<dbReference type="EMBL" id="AUSU01002218">
    <property type="protein sequence ID" value="EPS69232.1"/>
    <property type="molecule type" value="Genomic_DNA"/>
</dbReference>
<dbReference type="FunFam" id="1.25.40.10:FF:000525">
    <property type="entry name" value="Pentatricopeptide (PPR) repeat-containing protein-like"/>
    <property type="match status" value="1"/>
</dbReference>
<dbReference type="FunFam" id="1.25.40.10:FF:000351">
    <property type="entry name" value="Pentatricopeptide repeat-containing protein"/>
    <property type="match status" value="1"/>
</dbReference>
<proteinExistence type="predicted"/>
<dbReference type="PANTHER" id="PTHR47926:SF532">
    <property type="entry name" value="PENTACOTRIPEPTIDE-REPEAT REGION OF PRORP DOMAIN-CONTAINING PROTEIN"/>
    <property type="match status" value="1"/>
</dbReference>
<dbReference type="Gene3D" id="1.25.40.10">
    <property type="entry name" value="Tetratricopeptide repeat domain"/>
    <property type="match status" value="6"/>
</dbReference>
<keyword evidence="4" id="KW-1185">Reference proteome</keyword>
<feature type="repeat" description="PPR" evidence="2">
    <location>
        <begin position="337"/>
        <end position="373"/>
    </location>
</feature>
<gene>
    <name evidence="3" type="ORF">M569_05536</name>
</gene>
<dbReference type="OrthoDB" id="1890277at2759"/>
<feature type="non-terminal residue" evidence="3">
    <location>
        <position position="649"/>
    </location>
</feature>
<dbReference type="FunFam" id="1.25.40.10:FF:000196">
    <property type="entry name" value="Pentatricopeptide repeat-containing protein At4g14850"/>
    <property type="match status" value="1"/>
</dbReference>
<dbReference type="GO" id="GO:0009451">
    <property type="term" value="P:RNA modification"/>
    <property type="evidence" value="ECO:0007669"/>
    <property type="project" value="InterPro"/>
</dbReference>
<protein>
    <recommendedName>
        <fullName evidence="5">Pentatricopeptide repeat-containing protein</fullName>
    </recommendedName>
</protein>
<reference evidence="3 4" key="1">
    <citation type="journal article" date="2013" name="BMC Genomics">
        <title>The miniature genome of a carnivorous plant Genlisea aurea contains a low number of genes and short non-coding sequences.</title>
        <authorList>
            <person name="Leushkin E.V."/>
            <person name="Sutormin R.A."/>
            <person name="Nabieva E.R."/>
            <person name="Penin A.A."/>
            <person name="Kondrashov A.S."/>
            <person name="Logacheva M.D."/>
        </authorList>
    </citation>
    <scope>NUCLEOTIDE SEQUENCE [LARGE SCALE GENOMIC DNA]</scope>
</reference>
<dbReference type="SUPFAM" id="SSF48452">
    <property type="entry name" value="TPR-like"/>
    <property type="match status" value="1"/>
</dbReference>
<dbReference type="PROSITE" id="PS51375">
    <property type="entry name" value="PPR"/>
    <property type="match status" value="4"/>
</dbReference>
<dbReference type="Proteomes" id="UP000015453">
    <property type="component" value="Unassembled WGS sequence"/>
</dbReference>
<evidence type="ECO:0000313" key="4">
    <source>
        <dbReference type="Proteomes" id="UP000015453"/>
    </source>
</evidence>
<accession>S8E9Q5</accession>
<dbReference type="InterPro" id="IPR046960">
    <property type="entry name" value="PPR_At4g14850-like_plant"/>
</dbReference>
<feature type="repeat" description="PPR" evidence="2">
    <location>
        <begin position="441"/>
        <end position="475"/>
    </location>
</feature>
<feature type="repeat" description="PPR" evidence="2">
    <location>
        <begin position="236"/>
        <end position="270"/>
    </location>
</feature>
<dbReference type="Pfam" id="PF01535">
    <property type="entry name" value="PPR"/>
    <property type="match status" value="5"/>
</dbReference>
<name>S8E9Q5_9LAMI</name>
<organism evidence="3 4">
    <name type="scientific">Genlisea aurea</name>
    <dbReference type="NCBI Taxonomy" id="192259"/>
    <lineage>
        <taxon>Eukaryota</taxon>
        <taxon>Viridiplantae</taxon>
        <taxon>Streptophyta</taxon>
        <taxon>Embryophyta</taxon>
        <taxon>Tracheophyta</taxon>
        <taxon>Spermatophyta</taxon>
        <taxon>Magnoliopsida</taxon>
        <taxon>eudicotyledons</taxon>
        <taxon>Gunneridae</taxon>
        <taxon>Pentapetalae</taxon>
        <taxon>asterids</taxon>
        <taxon>lamiids</taxon>
        <taxon>Lamiales</taxon>
        <taxon>Lentibulariaceae</taxon>
        <taxon>Genlisea</taxon>
    </lineage>
</organism>
<dbReference type="GO" id="GO:0003723">
    <property type="term" value="F:RNA binding"/>
    <property type="evidence" value="ECO:0007669"/>
    <property type="project" value="InterPro"/>
</dbReference>